<evidence type="ECO:0000259" key="11">
    <source>
        <dbReference type="Pfam" id="PF02870"/>
    </source>
</evidence>
<dbReference type="EC" id="2.1.1.63" evidence="9"/>
<evidence type="ECO:0000256" key="7">
    <source>
        <dbReference type="ARBA" id="ARBA00023204"/>
    </source>
</evidence>
<dbReference type="PROSITE" id="PS00374">
    <property type="entry name" value="MGMT"/>
    <property type="match status" value="1"/>
</dbReference>
<dbReference type="EMBL" id="AJSX01000041">
    <property type="protein sequence ID" value="EIJ67838.1"/>
    <property type="molecule type" value="Genomic_DNA"/>
</dbReference>
<evidence type="ECO:0000256" key="8">
    <source>
        <dbReference type="ARBA" id="ARBA00049348"/>
    </source>
</evidence>
<comment type="similarity">
    <text evidence="2 9">Belongs to the MGMT family.</text>
</comment>
<comment type="catalytic activity">
    <reaction evidence="8 9">
        <text>a 6-O-methyl-2'-deoxyguanosine in DNA + L-cysteinyl-[protein] = S-methyl-L-cysteinyl-[protein] + a 2'-deoxyguanosine in DNA</text>
        <dbReference type="Rhea" id="RHEA:24000"/>
        <dbReference type="Rhea" id="RHEA-COMP:10131"/>
        <dbReference type="Rhea" id="RHEA-COMP:10132"/>
        <dbReference type="Rhea" id="RHEA-COMP:11367"/>
        <dbReference type="Rhea" id="RHEA-COMP:11368"/>
        <dbReference type="ChEBI" id="CHEBI:29950"/>
        <dbReference type="ChEBI" id="CHEBI:82612"/>
        <dbReference type="ChEBI" id="CHEBI:85445"/>
        <dbReference type="ChEBI" id="CHEBI:85448"/>
        <dbReference type="EC" id="2.1.1.63"/>
    </reaction>
</comment>
<dbReference type="eggNOG" id="COG0350">
    <property type="taxonomic scope" value="Bacteria"/>
</dbReference>
<dbReference type="SUPFAM" id="SSF46767">
    <property type="entry name" value="Methylated DNA-protein cysteine methyltransferase, C-terminal domain"/>
    <property type="match status" value="1"/>
</dbReference>
<dbReference type="Proteomes" id="UP000006457">
    <property type="component" value="Unassembled WGS sequence"/>
</dbReference>
<dbReference type="GO" id="GO:0005737">
    <property type="term" value="C:cytoplasm"/>
    <property type="evidence" value="ECO:0007669"/>
    <property type="project" value="UniProtKB-SubCell"/>
</dbReference>
<evidence type="ECO:0000256" key="1">
    <source>
        <dbReference type="ARBA" id="ARBA00001286"/>
    </source>
</evidence>
<dbReference type="Pfam" id="PF02870">
    <property type="entry name" value="Methyltransf_1N"/>
    <property type="match status" value="1"/>
</dbReference>
<dbReference type="OrthoDB" id="9811249at2"/>
<comment type="caution">
    <text evidence="12">The sequence shown here is derived from an EMBL/GenBank/DDBJ whole genome shotgun (WGS) entry which is preliminary data.</text>
</comment>
<keyword evidence="13" id="KW-1185">Reference proteome</keyword>
<dbReference type="PATRIC" id="fig|1095749.3.peg.1888"/>
<dbReference type="FunFam" id="1.10.10.10:FF:000214">
    <property type="entry name" value="Methylated-DNA--protein-cysteine methyltransferase"/>
    <property type="match status" value="1"/>
</dbReference>
<evidence type="ECO:0000256" key="2">
    <source>
        <dbReference type="ARBA" id="ARBA00008711"/>
    </source>
</evidence>
<dbReference type="InterPro" id="IPR023546">
    <property type="entry name" value="MGMT"/>
</dbReference>
<dbReference type="PANTHER" id="PTHR10815">
    <property type="entry name" value="METHYLATED-DNA--PROTEIN-CYSTEINE METHYLTRANSFERASE"/>
    <property type="match status" value="1"/>
</dbReference>
<evidence type="ECO:0000256" key="6">
    <source>
        <dbReference type="ARBA" id="ARBA00022763"/>
    </source>
</evidence>
<accession>I3D7Z5</accession>
<comment type="subcellular location">
    <subcellularLocation>
        <location evidence="9">Cytoplasm</location>
    </subcellularLocation>
</comment>
<dbReference type="InterPro" id="IPR014048">
    <property type="entry name" value="MethylDNA_cys_MeTrfase_DNA-bd"/>
</dbReference>
<organism evidence="12 13">
    <name type="scientific">Pasteurella bettyae CCUG 2042</name>
    <dbReference type="NCBI Taxonomy" id="1095749"/>
    <lineage>
        <taxon>Bacteria</taxon>
        <taxon>Pseudomonadati</taxon>
        <taxon>Pseudomonadota</taxon>
        <taxon>Gammaproteobacteria</taxon>
        <taxon>Pasteurellales</taxon>
        <taxon>Pasteurellaceae</taxon>
        <taxon>Pasteurella</taxon>
    </lineage>
</organism>
<protein>
    <recommendedName>
        <fullName evidence="9">Methylated-DNA--protein-cysteine methyltransferase</fullName>
        <ecNumber evidence="9">2.1.1.63</ecNumber>
    </recommendedName>
    <alternativeName>
        <fullName evidence="9">6-O-methylguanine-DNA methyltransferase</fullName>
        <shortName evidence="9">MGMT</shortName>
    </alternativeName>
    <alternativeName>
        <fullName evidence="9">O-6-methylguanine-DNA-alkyltransferase</fullName>
    </alternativeName>
</protein>
<sequence length="179" mass="20164">MSEIYYSYYSSPIGNLLMIAQDDQLTNLDFEAEQNAPNPKWLLNDQLPLFHQVKKALNRYFDGKKENFEGIPVNPQGTAFQQSIWAALRQISYGKTSTYGELAQLINHPQAVRAVGGAVGSNPISIIIPCHRILGKNNQLTGFGGGLPAKRFLLKLEQIEYVDKGVEYVKPKLLKKYYD</sequence>
<comment type="function">
    <text evidence="9">Involved in the cellular defense against the biological effects of O6-methylguanine (O6-MeG) and O4-methylthymine (O4-MeT) in DNA. Repairs the methylated nucleobase in DNA by stoichiometrically transferring the methyl group to a cysteine residue in the enzyme. This is a suicide reaction: the enzyme is irreversibly inactivated.</text>
</comment>
<evidence type="ECO:0000313" key="13">
    <source>
        <dbReference type="Proteomes" id="UP000006457"/>
    </source>
</evidence>
<dbReference type="AlphaFoldDB" id="I3D7Z5"/>
<dbReference type="SUPFAM" id="SSF53155">
    <property type="entry name" value="Methylated DNA-protein cysteine methyltransferase domain"/>
    <property type="match status" value="1"/>
</dbReference>
<name>I3D7Z5_9PAST</name>
<keyword evidence="4 9" id="KW-0489">Methyltransferase</keyword>
<proteinExistence type="inferred from homology"/>
<dbReference type="Gene3D" id="3.30.160.70">
    <property type="entry name" value="Methylated DNA-protein cysteine methyltransferase domain"/>
    <property type="match status" value="1"/>
</dbReference>
<dbReference type="Pfam" id="PF01035">
    <property type="entry name" value="DNA_binding_1"/>
    <property type="match status" value="1"/>
</dbReference>
<dbReference type="GO" id="GO:0006307">
    <property type="term" value="P:DNA alkylation repair"/>
    <property type="evidence" value="ECO:0007669"/>
    <property type="project" value="UniProtKB-UniRule"/>
</dbReference>
<evidence type="ECO:0000256" key="9">
    <source>
        <dbReference type="HAMAP-Rule" id="MF_00772"/>
    </source>
</evidence>
<dbReference type="RefSeq" id="WP_005761597.1">
    <property type="nucleotide sequence ID" value="NZ_AJSX01000041.1"/>
</dbReference>
<keyword evidence="5 9" id="KW-0808">Transferase</keyword>
<comment type="catalytic activity">
    <reaction evidence="1 9">
        <text>a 4-O-methyl-thymidine in DNA + L-cysteinyl-[protein] = a thymidine in DNA + S-methyl-L-cysteinyl-[protein]</text>
        <dbReference type="Rhea" id="RHEA:53428"/>
        <dbReference type="Rhea" id="RHEA-COMP:10131"/>
        <dbReference type="Rhea" id="RHEA-COMP:10132"/>
        <dbReference type="Rhea" id="RHEA-COMP:13555"/>
        <dbReference type="Rhea" id="RHEA-COMP:13556"/>
        <dbReference type="ChEBI" id="CHEBI:29950"/>
        <dbReference type="ChEBI" id="CHEBI:82612"/>
        <dbReference type="ChEBI" id="CHEBI:137386"/>
        <dbReference type="ChEBI" id="CHEBI:137387"/>
        <dbReference type="EC" id="2.1.1.63"/>
    </reaction>
</comment>
<dbReference type="InterPro" id="IPR001497">
    <property type="entry name" value="MethylDNA_cys_MeTrfase_AS"/>
</dbReference>
<evidence type="ECO:0000256" key="5">
    <source>
        <dbReference type="ARBA" id="ARBA00022679"/>
    </source>
</evidence>
<dbReference type="InterPro" id="IPR008332">
    <property type="entry name" value="MethylG_MeTrfase_N"/>
</dbReference>
<keyword evidence="6 9" id="KW-0227">DNA damage</keyword>
<dbReference type="InterPro" id="IPR036217">
    <property type="entry name" value="MethylDNA_cys_MeTrfase_DNAb"/>
</dbReference>
<dbReference type="InterPro" id="IPR036631">
    <property type="entry name" value="MGMT_N_sf"/>
</dbReference>
<dbReference type="CDD" id="cd06445">
    <property type="entry name" value="ATase"/>
    <property type="match status" value="1"/>
</dbReference>
<dbReference type="Gene3D" id="1.10.10.10">
    <property type="entry name" value="Winged helix-like DNA-binding domain superfamily/Winged helix DNA-binding domain"/>
    <property type="match status" value="1"/>
</dbReference>
<dbReference type="NCBIfam" id="TIGR00589">
    <property type="entry name" value="ogt"/>
    <property type="match status" value="1"/>
</dbReference>
<feature type="active site" description="Nucleophile; methyl group acceptor" evidence="9">
    <location>
        <position position="130"/>
    </location>
</feature>
<evidence type="ECO:0000313" key="12">
    <source>
        <dbReference type="EMBL" id="EIJ67838.1"/>
    </source>
</evidence>
<evidence type="ECO:0000259" key="10">
    <source>
        <dbReference type="Pfam" id="PF01035"/>
    </source>
</evidence>
<dbReference type="InterPro" id="IPR036388">
    <property type="entry name" value="WH-like_DNA-bd_sf"/>
</dbReference>
<feature type="domain" description="Methylguanine DNA methyltransferase ribonuclease-like" evidence="11">
    <location>
        <begin position="4"/>
        <end position="74"/>
    </location>
</feature>
<feature type="domain" description="Methylated-DNA-[protein]-cysteine S-methyltransferase DNA binding" evidence="10">
    <location>
        <begin position="79"/>
        <end position="158"/>
    </location>
</feature>
<keyword evidence="7 9" id="KW-0234">DNA repair</keyword>
<evidence type="ECO:0000256" key="3">
    <source>
        <dbReference type="ARBA" id="ARBA00022490"/>
    </source>
</evidence>
<comment type="miscellaneous">
    <text evidence="9">This enzyme catalyzes only one turnover and therefore is not strictly catalytic. According to one definition, an enzyme is a biocatalyst that acts repeatedly and over many reaction cycles.</text>
</comment>
<dbReference type="GO" id="GO:0032259">
    <property type="term" value="P:methylation"/>
    <property type="evidence" value="ECO:0007669"/>
    <property type="project" value="UniProtKB-KW"/>
</dbReference>
<dbReference type="GO" id="GO:0003908">
    <property type="term" value="F:methylated-DNA-[protein]-cysteine S-methyltransferase activity"/>
    <property type="evidence" value="ECO:0007669"/>
    <property type="project" value="UniProtKB-UniRule"/>
</dbReference>
<evidence type="ECO:0000256" key="4">
    <source>
        <dbReference type="ARBA" id="ARBA00022603"/>
    </source>
</evidence>
<gene>
    <name evidence="12" type="ORF">HMPREF1052_0589</name>
</gene>
<reference evidence="12 13" key="1">
    <citation type="submission" date="2012-03" db="EMBL/GenBank/DDBJ databases">
        <authorList>
            <person name="Harkins D.M."/>
            <person name="Madupu R."/>
            <person name="Durkin A.S."/>
            <person name="Torralba M."/>
            <person name="Methe B."/>
            <person name="Sutton G.G."/>
            <person name="Nelson K.E."/>
        </authorList>
    </citation>
    <scope>NUCLEOTIDE SEQUENCE [LARGE SCALE GENOMIC DNA]</scope>
    <source>
        <strain evidence="12 13">CCUG 2042</strain>
    </source>
</reference>
<dbReference type="HAMAP" id="MF_00772">
    <property type="entry name" value="OGT"/>
    <property type="match status" value="1"/>
</dbReference>
<dbReference type="PANTHER" id="PTHR10815:SF5">
    <property type="entry name" value="METHYLATED-DNA--PROTEIN-CYSTEINE METHYLTRANSFERASE"/>
    <property type="match status" value="1"/>
</dbReference>
<keyword evidence="3 9" id="KW-0963">Cytoplasm</keyword>